<name>A0ABU8IAD7_9SPHI</name>
<dbReference type="Proteomes" id="UP001363035">
    <property type="component" value="Unassembled WGS sequence"/>
</dbReference>
<sequence length="170" mass="19076">MIAEGDRVFVEDLLFNGWGTVDFVIPGEMFGIQLRMEQPDSDGHYIQRVGMEHIKQSPQEEMAAAQIDLQDEAVVVAESTINTLNLKIGHKYLLSASKYAHSQSSKNCYVYRVSDGKFLGCHPKSSFITWRWFDGDVSAVLEEEAACSPLVLVEVAPQIEKAEQLSLFDF</sequence>
<evidence type="ECO:0000313" key="2">
    <source>
        <dbReference type="Proteomes" id="UP001363035"/>
    </source>
</evidence>
<protein>
    <submittedName>
        <fullName evidence="1">Uncharacterized protein</fullName>
    </submittedName>
</protein>
<keyword evidence="2" id="KW-1185">Reference proteome</keyword>
<dbReference type="EMBL" id="JAYLLN010000059">
    <property type="protein sequence ID" value="MEI5986404.1"/>
    <property type="molecule type" value="Genomic_DNA"/>
</dbReference>
<proteinExistence type="predicted"/>
<gene>
    <name evidence="1" type="ORF">VJ786_15980</name>
</gene>
<accession>A0ABU8IAD7</accession>
<evidence type="ECO:0000313" key="1">
    <source>
        <dbReference type="EMBL" id="MEI5986404.1"/>
    </source>
</evidence>
<reference evidence="1 2" key="1">
    <citation type="submission" date="2024-01" db="EMBL/GenBank/DDBJ databases">
        <title>Sphingobacterium tenebrionis sp. nov., a novel endophyte isolated from tenebrio molitor intestines.</title>
        <authorList>
            <person name="Zhang C."/>
        </authorList>
    </citation>
    <scope>NUCLEOTIDE SEQUENCE [LARGE SCALE GENOMIC DNA]</scope>
    <source>
        <strain evidence="1 2">PU5-4</strain>
    </source>
</reference>
<dbReference type="RefSeq" id="WP_202283788.1">
    <property type="nucleotide sequence ID" value="NZ_JAYLLN010000059.1"/>
</dbReference>
<comment type="caution">
    <text evidence="1">The sequence shown here is derived from an EMBL/GenBank/DDBJ whole genome shotgun (WGS) entry which is preliminary data.</text>
</comment>
<organism evidence="1 2">
    <name type="scientific">Sphingobacterium tenebrionis</name>
    <dbReference type="NCBI Taxonomy" id="3111775"/>
    <lineage>
        <taxon>Bacteria</taxon>
        <taxon>Pseudomonadati</taxon>
        <taxon>Bacteroidota</taxon>
        <taxon>Sphingobacteriia</taxon>
        <taxon>Sphingobacteriales</taxon>
        <taxon>Sphingobacteriaceae</taxon>
        <taxon>Sphingobacterium</taxon>
    </lineage>
</organism>